<comment type="similarity">
    <text evidence="1">Belongs to the cytochrome P450 family.</text>
</comment>
<reference evidence="4 5" key="1">
    <citation type="journal article" date="2019" name="Sci. Rep.">
        <title>A high-quality genome of Eragrostis curvula grass provides insights into Poaceae evolution and supports new strategies to enhance forage quality.</title>
        <authorList>
            <person name="Carballo J."/>
            <person name="Santos B.A.C.M."/>
            <person name="Zappacosta D."/>
            <person name="Garbus I."/>
            <person name="Selva J.P."/>
            <person name="Gallo C.A."/>
            <person name="Diaz A."/>
            <person name="Albertini E."/>
            <person name="Caccamo M."/>
            <person name="Echenique V."/>
        </authorList>
    </citation>
    <scope>NUCLEOTIDE SEQUENCE [LARGE SCALE GENOMIC DNA]</scope>
    <source>
        <strain evidence="5">cv. Victoria</strain>
        <tissue evidence="4">Leaf</tissue>
    </source>
</reference>
<keyword evidence="3" id="KW-0408">Iron</keyword>
<dbReference type="GO" id="GO:0004497">
    <property type="term" value="F:monooxygenase activity"/>
    <property type="evidence" value="ECO:0007669"/>
    <property type="project" value="InterPro"/>
</dbReference>
<dbReference type="AlphaFoldDB" id="A0A5J9V0Z0"/>
<dbReference type="GO" id="GO:0016705">
    <property type="term" value="F:oxidoreductase activity, acting on paired donors, with incorporation or reduction of molecular oxygen"/>
    <property type="evidence" value="ECO:0007669"/>
    <property type="project" value="InterPro"/>
</dbReference>
<evidence type="ECO:0000313" key="4">
    <source>
        <dbReference type="EMBL" id="TVU29586.1"/>
    </source>
</evidence>
<dbReference type="SUPFAM" id="SSF48264">
    <property type="entry name" value="Cytochrome P450"/>
    <property type="match status" value="1"/>
</dbReference>
<organism evidence="4 5">
    <name type="scientific">Eragrostis curvula</name>
    <name type="common">weeping love grass</name>
    <dbReference type="NCBI Taxonomy" id="38414"/>
    <lineage>
        <taxon>Eukaryota</taxon>
        <taxon>Viridiplantae</taxon>
        <taxon>Streptophyta</taxon>
        <taxon>Embryophyta</taxon>
        <taxon>Tracheophyta</taxon>
        <taxon>Spermatophyta</taxon>
        <taxon>Magnoliopsida</taxon>
        <taxon>Liliopsida</taxon>
        <taxon>Poales</taxon>
        <taxon>Poaceae</taxon>
        <taxon>PACMAD clade</taxon>
        <taxon>Chloridoideae</taxon>
        <taxon>Eragrostideae</taxon>
        <taxon>Eragrostidinae</taxon>
        <taxon>Eragrostis</taxon>
    </lineage>
</organism>
<proteinExistence type="inferred from homology"/>
<dbReference type="Gene3D" id="1.10.630.10">
    <property type="entry name" value="Cytochrome P450"/>
    <property type="match status" value="1"/>
</dbReference>
<accession>A0A5J9V0Z0</accession>
<dbReference type="InterPro" id="IPR036396">
    <property type="entry name" value="Cyt_P450_sf"/>
</dbReference>
<dbReference type="PANTHER" id="PTHR47955:SF21">
    <property type="entry name" value="OS06G0642300 PROTEIN"/>
    <property type="match status" value="1"/>
</dbReference>
<evidence type="ECO:0000313" key="5">
    <source>
        <dbReference type="Proteomes" id="UP000324897"/>
    </source>
</evidence>
<evidence type="ECO:0000256" key="3">
    <source>
        <dbReference type="ARBA" id="ARBA00023004"/>
    </source>
</evidence>
<keyword evidence="2" id="KW-0479">Metal-binding</keyword>
<protein>
    <submittedName>
        <fullName evidence="4">Uncharacterized protein</fullName>
    </submittedName>
</protein>
<sequence>MLLRISAVPTLVVSSRDAARDLRKVAVTELLSARRVLSFRAVREEEVAAALRAVAADAQPVDLRARLSELVADTAVRAVVGGQWKHRDVFLRELDRTIKLASAFNQASVCPSSWLAGLVSGNVRRAEAWRDTVFGLLDGVISEHLERTDDGRSGGEAEDLLDVLPKLQKSGDIPFAPTWTSLKLSCS</sequence>
<dbReference type="GO" id="GO:0005506">
    <property type="term" value="F:iron ion binding"/>
    <property type="evidence" value="ECO:0007669"/>
    <property type="project" value="InterPro"/>
</dbReference>
<evidence type="ECO:0000256" key="2">
    <source>
        <dbReference type="ARBA" id="ARBA00022723"/>
    </source>
</evidence>
<dbReference type="OrthoDB" id="2789670at2759"/>
<name>A0A5J9V0Z0_9POAL</name>
<keyword evidence="5" id="KW-1185">Reference proteome</keyword>
<comment type="caution">
    <text evidence="4">The sequence shown here is derived from an EMBL/GenBank/DDBJ whole genome shotgun (WGS) entry which is preliminary data.</text>
</comment>
<dbReference type="Gramene" id="TVU29586">
    <property type="protein sequence ID" value="TVU29586"/>
    <property type="gene ID" value="EJB05_21160"/>
</dbReference>
<dbReference type="PANTHER" id="PTHR47955">
    <property type="entry name" value="CYTOCHROME P450 FAMILY 71 PROTEIN"/>
    <property type="match status" value="1"/>
</dbReference>
<dbReference type="GO" id="GO:0020037">
    <property type="term" value="F:heme binding"/>
    <property type="evidence" value="ECO:0007669"/>
    <property type="project" value="InterPro"/>
</dbReference>
<feature type="non-terminal residue" evidence="4">
    <location>
        <position position="1"/>
    </location>
</feature>
<gene>
    <name evidence="4" type="ORF">EJB05_21160</name>
</gene>
<dbReference type="Proteomes" id="UP000324897">
    <property type="component" value="Chromosome 1"/>
</dbReference>
<dbReference type="EMBL" id="RWGY01000011">
    <property type="protein sequence ID" value="TVU29586.1"/>
    <property type="molecule type" value="Genomic_DNA"/>
</dbReference>
<evidence type="ECO:0000256" key="1">
    <source>
        <dbReference type="ARBA" id="ARBA00010617"/>
    </source>
</evidence>